<dbReference type="GO" id="GO:0019898">
    <property type="term" value="C:extrinsic component of membrane"/>
    <property type="evidence" value="ECO:0007669"/>
    <property type="project" value="InterPro"/>
</dbReference>
<dbReference type="PANTHER" id="PTHR31407:SF16">
    <property type="entry name" value="PSBP DOMAIN-CONTAINING PROTEIN 7, CHLOROPLASTIC"/>
    <property type="match status" value="1"/>
</dbReference>
<dbReference type="GO" id="GO:0009654">
    <property type="term" value="C:photosystem II oxygen evolving complex"/>
    <property type="evidence" value="ECO:0007669"/>
    <property type="project" value="InterPro"/>
</dbReference>
<evidence type="ECO:0000313" key="4">
    <source>
        <dbReference type="Proteomes" id="UP000621799"/>
    </source>
</evidence>
<dbReference type="GO" id="GO:0015979">
    <property type="term" value="P:photosynthesis"/>
    <property type="evidence" value="ECO:0007669"/>
    <property type="project" value="InterPro"/>
</dbReference>
<feature type="chain" id="PRO_5036904574" evidence="1">
    <location>
        <begin position="22"/>
        <end position="183"/>
    </location>
</feature>
<proteinExistence type="predicted"/>
<dbReference type="Gene3D" id="3.40.1000.10">
    <property type="entry name" value="Mog1/PsbP, alpha/beta/alpha sandwich"/>
    <property type="match status" value="1"/>
</dbReference>
<dbReference type="EMBL" id="JADEXN010000143">
    <property type="protein sequence ID" value="MBE9041032.1"/>
    <property type="molecule type" value="Genomic_DNA"/>
</dbReference>
<dbReference type="SUPFAM" id="SSF55724">
    <property type="entry name" value="Mog1p/PsbP-like"/>
    <property type="match status" value="1"/>
</dbReference>
<dbReference type="Proteomes" id="UP000621799">
    <property type="component" value="Unassembled WGS sequence"/>
</dbReference>
<gene>
    <name evidence="3" type="ORF">IQ235_09595</name>
</gene>
<dbReference type="Pfam" id="PF01789">
    <property type="entry name" value="PsbP"/>
    <property type="match status" value="1"/>
</dbReference>
<organism evidence="3 4">
    <name type="scientific">Zarconia navalis LEGE 11467</name>
    <dbReference type="NCBI Taxonomy" id="1828826"/>
    <lineage>
        <taxon>Bacteria</taxon>
        <taxon>Bacillati</taxon>
        <taxon>Cyanobacteriota</taxon>
        <taxon>Cyanophyceae</taxon>
        <taxon>Oscillatoriophycideae</taxon>
        <taxon>Oscillatoriales</taxon>
        <taxon>Oscillatoriales incertae sedis</taxon>
        <taxon>Zarconia</taxon>
        <taxon>Zarconia navalis</taxon>
    </lineage>
</organism>
<dbReference type="AlphaFoldDB" id="A0A928Z732"/>
<evidence type="ECO:0000259" key="2">
    <source>
        <dbReference type="Pfam" id="PF01789"/>
    </source>
</evidence>
<keyword evidence="1" id="KW-0732">Signal</keyword>
<feature type="signal peptide" evidence="1">
    <location>
        <begin position="1"/>
        <end position="21"/>
    </location>
</feature>
<dbReference type="InterPro" id="IPR002683">
    <property type="entry name" value="PsbP_C"/>
</dbReference>
<dbReference type="GO" id="GO:0005509">
    <property type="term" value="F:calcium ion binding"/>
    <property type="evidence" value="ECO:0007669"/>
    <property type="project" value="InterPro"/>
</dbReference>
<accession>A0A928Z732</accession>
<dbReference type="PANTHER" id="PTHR31407">
    <property type="match status" value="1"/>
</dbReference>
<dbReference type="RefSeq" id="WP_264321266.1">
    <property type="nucleotide sequence ID" value="NZ_JADEXN010000143.1"/>
</dbReference>
<name>A0A928Z732_9CYAN</name>
<sequence>MLKKIAALLLVLVTVTLTSCANLPTSGLKSFVDSYDGYEFLYPNGWVAIDTTNIKPDVAFRDLIERTENVSVIISPVPEETGKTLADLGTPTEVGYALSKNAIAPPNSNRTAELVSAEQYDYKDKTYYTLEYSVQLADRERHNLASVSISRGQLFTFNISTTEKRWQKTKDRLQTVVNSFHVY</sequence>
<evidence type="ECO:0000256" key="1">
    <source>
        <dbReference type="SAM" id="SignalP"/>
    </source>
</evidence>
<protein>
    <submittedName>
        <fullName evidence="3">Photosystem II reaction center PsbP family protein</fullName>
    </submittedName>
</protein>
<dbReference type="InterPro" id="IPR016123">
    <property type="entry name" value="Mog1/PsbP_a/b/a-sand"/>
</dbReference>
<dbReference type="PROSITE" id="PS51257">
    <property type="entry name" value="PROKAR_LIPOPROTEIN"/>
    <property type="match status" value="1"/>
</dbReference>
<feature type="domain" description="PsbP C-terminal" evidence="2">
    <location>
        <begin position="26"/>
        <end position="182"/>
    </location>
</feature>
<comment type="caution">
    <text evidence="3">The sequence shown here is derived from an EMBL/GenBank/DDBJ whole genome shotgun (WGS) entry which is preliminary data.</text>
</comment>
<keyword evidence="4" id="KW-1185">Reference proteome</keyword>
<reference evidence="3" key="1">
    <citation type="submission" date="2020-10" db="EMBL/GenBank/DDBJ databases">
        <authorList>
            <person name="Castelo-Branco R."/>
            <person name="Eusebio N."/>
            <person name="Adriana R."/>
            <person name="Vieira A."/>
            <person name="Brugerolle De Fraissinette N."/>
            <person name="Rezende De Castro R."/>
            <person name="Schneider M.P."/>
            <person name="Vasconcelos V."/>
            <person name="Leao P.N."/>
        </authorList>
    </citation>
    <scope>NUCLEOTIDE SEQUENCE</scope>
    <source>
        <strain evidence="3">LEGE 11467</strain>
    </source>
</reference>
<evidence type="ECO:0000313" key="3">
    <source>
        <dbReference type="EMBL" id="MBE9041032.1"/>
    </source>
</evidence>
<dbReference type="NCBIfam" id="NF040946">
    <property type="entry name" value="PSII_PsbP"/>
    <property type="match status" value="1"/>
</dbReference>